<accession>A0A9W8DLI9</accession>
<evidence type="ECO:0000313" key="3">
    <source>
        <dbReference type="EMBL" id="KAJ1915272.1"/>
    </source>
</evidence>
<dbReference type="EMBL" id="JANBPU010000154">
    <property type="protein sequence ID" value="KAJ1915272.1"/>
    <property type="molecule type" value="Genomic_DNA"/>
</dbReference>
<proteinExistence type="predicted"/>
<dbReference type="AlphaFoldDB" id="A0A9W8DLI9"/>
<evidence type="ECO:0000256" key="2">
    <source>
        <dbReference type="SAM" id="MobiDB-lite"/>
    </source>
</evidence>
<protein>
    <submittedName>
        <fullName evidence="3">Uncharacterized protein</fullName>
    </submittedName>
</protein>
<sequence length="180" mass="21180">MSTSSSFNNNSQDVLPPGSRLSIAAEDYRLVTNELEIIESDIMKYTDLVKQVQDEIEKYRERLYNFLESGENVDLRSLRITRSLRERIGIYEYTEQTYQSTILKLYDIREELCIILDGEATEEEEEEEVDEYGEDIEKSGRLENDIIGGQDEDENENENGDYEDVDAEYYFERIRSYKAE</sequence>
<evidence type="ECO:0000313" key="4">
    <source>
        <dbReference type="Proteomes" id="UP001150538"/>
    </source>
</evidence>
<reference evidence="3" key="1">
    <citation type="submission" date="2022-07" db="EMBL/GenBank/DDBJ databases">
        <title>Phylogenomic reconstructions and comparative analyses of Kickxellomycotina fungi.</title>
        <authorList>
            <person name="Reynolds N.K."/>
            <person name="Stajich J.E."/>
            <person name="Barry K."/>
            <person name="Grigoriev I.V."/>
            <person name="Crous P."/>
            <person name="Smith M.E."/>
        </authorList>
    </citation>
    <scope>NUCLEOTIDE SEQUENCE</scope>
    <source>
        <strain evidence="3">NBRC 100468</strain>
    </source>
</reference>
<feature type="compositionally biased region" description="Acidic residues" evidence="2">
    <location>
        <begin position="150"/>
        <end position="165"/>
    </location>
</feature>
<organism evidence="3 4">
    <name type="scientific">Mycoemilia scoparia</name>
    <dbReference type="NCBI Taxonomy" id="417184"/>
    <lineage>
        <taxon>Eukaryota</taxon>
        <taxon>Fungi</taxon>
        <taxon>Fungi incertae sedis</taxon>
        <taxon>Zoopagomycota</taxon>
        <taxon>Kickxellomycotina</taxon>
        <taxon>Kickxellomycetes</taxon>
        <taxon>Kickxellales</taxon>
        <taxon>Kickxellaceae</taxon>
        <taxon>Mycoemilia</taxon>
    </lineage>
</organism>
<feature type="region of interest" description="Disordered" evidence="2">
    <location>
        <begin position="120"/>
        <end position="165"/>
    </location>
</feature>
<feature type="coiled-coil region" evidence="1">
    <location>
        <begin position="35"/>
        <end position="69"/>
    </location>
</feature>
<name>A0A9W8DLI9_9FUNG</name>
<feature type="compositionally biased region" description="Acidic residues" evidence="2">
    <location>
        <begin position="120"/>
        <end position="134"/>
    </location>
</feature>
<feature type="compositionally biased region" description="Basic and acidic residues" evidence="2">
    <location>
        <begin position="135"/>
        <end position="144"/>
    </location>
</feature>
<gene>
    <name evidence="3" type="ORF">H4219_004404</name>
</gene>
<dbReference type="Proteomes" id="UP001150538">
    <property type="component" value="Unassembled WGS sequence"/>
</dbReference>
<comment type="caution">
    <text evidence="3">The sequence shown here is derived from an EMBL/GenBank/DDBJ whole genome shotgun (WGS) entry which is preliminary data.</text>
</comment>
<keyword evidence="1" id="KW-0175">Coiled coil</keyword>
<evidence type="ECO:0000256" key="1">
    <source>
        <dbReference type="SAM" id="Coils"/>
    </source>
</evidence>
<keyword evidence="4" id="KW-1185">Reference proteome</keyword>